<evidence type="ECO:0000256" key="11">
    <source>
        <dbReference type="RuleBase" id="RU368009"/>
    </source>
</evidence>
<dbReference type="CDD" id="cd01488">
    <property type="entry name" value="Uba3_RUB"/>
    <property type="match status" value="1"/>
</dbReference>
<dbReference type="Gene3D" id="3.10.290.20">
    <property type="entry name" value="Ubiquitin-like 2 activating enzyme e1b. Chain: B, domain 3"/>
    <property type="match status" value="1"/>
</dbReference>
<dbReference type="FunFam" id="3.50.50.80:FF:000002">
    <property type="entry name" value="SUMO-activating enzyme subunit 2"/>
    <property type="match status" value="1"/>
</dbReference>
<dbReference type="Gene3D" id="3.40.50.720">
    <property type="entry name" value="NAD(P)-binding Rossmann-like Domain"/>
    <property type="match status" value="1"/>
</dbReference>
<evidence type="ECO:0000256" key="5">
    <source>
        <dbReference type="ARBA" id="ARBA00022741"/>
    </source>
</evidence>
<evidence type="ECO:0000256" key="4">
    <source>
        <dbReference type="ARBA" id="ARBA00022598"/>
    </source>
</evidence>
<feature type="active site" description="Glycyl thioester intermediate" evidence="10">
    <location>
        <position position="217"/>
    </location>
</feature>
<dbReference type="Pfam" id="PF08825">
    <property type="entry name" value="E2_bind"/>
    <property type="match status" value="1"/>
</dbReference>
<dbReference type="PANTHER" id="PTHR10953:SF6">
    <property type="entry name" value="NEDD8-ACTIVATING ENZYME E1 CATALYTIC SUBUNIT"/>
    <property type="match status" value="1"/>
</dbReference>
<dbReference type="Pfam" id="PF00899">
    <property type="entry name" value="ThiF"/>
    <property type="match status" value="1"/>
</dbReference>
<comment type="pathway">
    <text evidence="1 11">Protein modification; protein neddylation.</text>
</comment>
<dbReference type="GO" id="GO:0005634">
    <property type="term" value="C:nucleus"/>
    <property type="evidence" value="ECO:0007669"/>
    <property type="project" value="TreeGrafter"/>
</dbReference>
<dbReference type="GO" id="GO:0045116">
    <property type="term" value="P:protein neddylation"/>
    <property type="evidence" value="ECO:0007669"/>
    <property type="project" value="UniProtKB-UniRule"/>
</dbReference>
<evidence type="ECO:0000313" key="13">
    <source>
        <dbReference type="Proteomes" id="UP000050741"/>
    </source>
</evidence>
<dbReference type="GO" id="GO:0005737">
    <property type="term" value="C:cytoplasm"/>
    <property type="evidence" value="ECO:0007669"/>
    <property type="project" value="TreeGrafter"/>
</dbReference>
<dbReference type="Gene3D" id="1.10.10.520">
    <property type="entry name" value="Ubiquitin activating enzymes (Uba3). Chain: B, domain 2"/>
    <property type="match status" value="1"/>
</dbReference>
<keyword evidence="7 11" id="KW-0067">ATP-binding</keyword>
<dbReference type="GO" id="GO:0019781">
    <property type="term" value="F:NEDD8 activating enzyme activity"/>
    <property type="evidence" value="ECO:0007669"/>
    <property type="project" value="UniProtKB-UniRule"/>
</dbReference>
<accession>A0A183CBJ2</accession>
<keyword evidence="6 11" id="KW-0833">Ubl conjugation pathway</keyword>
<evidence type="ECO:0000256" key="3">
    <source>
        <dbReference type="ARBA" id="ARBA00015203"/>
    </source>
</evidence>
<dbReference type="AlphaFoldDB" id="A0A183CBJ2"/>
<dbReference type="FunFam" id="1.10.10.520:FF:000001">
    <property type="entry name" value="NEDD8-activating enzyme E1 catalytic subunit"/>
    <property type="match status" value="1"/>
</dbReference>
<reference evidence="14" key="2">
    <citation type="submission" date="2016-06" db="UniProtKB">
        <authorList>
            <consortium name="WormBaseParasite"/>
        </authorList>
    </citation>
    <scope>IDENTIFICATION</scope>
</reference>
<comment type="function">
    <text evidence="11">Catalytic subunit of the dimeric E1 enzyme, which activates NEDD8.</text>
</comment>
<evidence type="ECO:0000256" key="8">
    <source>
        <dbReference type="ARBA" id="ARBA00023624"/>
    </source>
</evidence>
<dbReference type="InterPro" id="IPR023318">
    <property type="entry name" value="Ub_act_enz_dom_a_sf"/>
</dbReference>
<dbReference type="Proteomes" id="UP000050741">
    <property type="component" value="Unassembled WGS sequence"/>
</dbReference>
<evidence type="ECO:0000256" key="9">
    <source>
        <dbReference type="ARBA" id="ARBA00024626"/>
    </source>
</evidence>
<dbReference type="EC" id="6.2.1.64" evidence="8 11"/>
<reference evidence="13" key="1">
    <citation type="submission" date="2014-05" db="EMBL/GenBank/DDBJ databases">
        <title>The genome and life-stage specific transcriptomes of Globodera pallida elucidate key aspects of plant parasitism by a cyst nematode.</title>
        <authorList>
            <person name="Cotton J.A."/>
            <person name="Lilley C.J."/>
            <person name="Jones L.M."/>
            <person name="Kikuchi T."/>
            <person name="Reid A.J."/>
            <person name="Thorpe P."/>
            <person name="Tsai I.J."/>
            <person name="Beasley H."/>
            <person name="Blok V."/>
            <person name="Cock P.J.A."/>
            <person name="Van den Akker S.E."/>
            <person name="Holroyd N."/>
            <person name="Hunt M."/>
            <person name="Mantelin S."/>
            <person name="Naghra H."/>
            <person name="Pain A."/>
            <person name="Palomares-Rius J.E."/>
            <person name="Zarowiecki M."/>
            <person name="Berriman M."/>
            <person name="Jones J.T."/>
            <person name="Urwin P.E."/>
        </authorList>
    </citation>
    <scope>NUCLEOTIDE SEQUENCE [LARGE SCALE GENOMIC DNA]</scope>
    <source>
        <strain evidence="13">Lindley</strain>
    </source>
</reference>
<evidence type="ECO:0000256" key="10">
    <source>
        <dbReference type="PROSITE-ProRule" id="PRU10132"/>
    </source>
</evidence>
<feature type="domain" description="E2 binding" evidence="12">
    <location>
        <begin position="355"/>
        <end position="439"/>
    </location>
</feature>
<evidence type="ECO:0000256" key="6">
    <source>
        <dbReference type="ARBA" id="ARBA00022786"/>
    </source>
</evidence>
<keyword evidence="5 11" id="KW-0547">Nucleotide-binding</keyword>
<dbReference type="PANTHER" id="PTHR10953">
    <property type="entry name" value="UBIQUITIN-ACTIVATING ENZYME E1"/>
    <property type="match status" value="1"/>
</dbReference>
<dbReference type="InterPro" id="IPR014929">
    <property type="entry name" value="E2-binding"/>
</dbReference>
<evidence type="ECO:0000256" key="2">
    <source>
        <dbReference type="ARBA" id="ARBA00006310"/>
    </source>
</evidence>
<dbReference type="UniPathway" id="UPA00885"/>
<dbReference type="PROSITE" id="PS00865">
    <property type="entry name" value="UBIQUITIN_ACTIVAT_2"/>
    <property type="match status" value="1"/>
</dbReference>
<dbReference type="InterPro" id="IPR033127">
    <property type="entry name" value="UBQ-activ_enz_E1_Cys_AS"/>
</dbReference>
<sequence length="440" mass="49539">MTLQESNKISLINEDQRWKDLRCFTDRTSKFANSGFEPGIQNLKEVHNMPVLVVGAGGLGCEILKDLALSGFRNIDVIDMDTIDLSNLNRQFLFRESDVGRSKAEVAAAFVQKRVPGCKVTSHNCRIQDKSLDFYRRFFIIICGLDSIEARRWLNATVCSLVEFDDGNQPNPNTIVPLIDGGTEGFKGNSRVIIPFMTPCIQCTIDLYTPQVNFPLCTIAHTPRLPEHCVEYVKVVLWEKDKPFGEDVKLDADDPAHVEWAFRSAQQRADEYEIRGVDLRLTQGVLKRIIPAVASTNAIISGSCALEALKLASNISCPLRNYLNFANVEGICFSVIALERNPECLVCGQQSVQMYSVSKDWTLGQFLDALKDKFLLQNPSVRTGDVFLYEINSLMPQMEMISQQNLRKTLKELHVVEDSELLVADEALSKSIIFRIKYSK</sequence>
<comment type="similarity">
    <text evidence="2 11">Belongs to the ubiquitin-activating E1 family. UBA3 subfamily.</text>
</comment>
<proteinExistence type="inferred from homology"/>
<keyword evidence="13" id="KW-1185">Reference proteome</keyword>
<evidence type="ECO:0000259" key="12">
    <source>
        <dbReference type="SMART" id="SM01181"/>
    </source>
</evidence>
<dbReference type="InterPro" id="IPR035985">
    <property type="entry name" value="Ubiquitin-activating_enz"/>
</dbReference>
<evidence type="ECO:0000256" key="1">
    <source>
        <dbReference type="ARBA" id="ARBA00005032"/>
    </source>
</evidence>
<evidence type="ECO:0000256" key="7">
    <source>
        <dbReference type="ARBA" id="ARBA00022840"/>
    </source>
</evidence>
<comment type="catalytic activity">
    <reaction evidence="9 11">
        <text>ATP + [NEDD8 protein] + [E1 NEDD8-activating enzyme]-L-cysteine = AMP + diphosphate + [E1 NEDD8-activating enzyme]-S-[NEDD8 protein]-yl-L-cysteine.</text>
        <dbReference type="EC" id="6.2.1.64"/>
    </reaction>
</comment>
<dbReference type="WBParaSite" id="GPLIN_001024300">
    <property type="protein sequence ID" value="GPLIN_001024300"/>
    <property type="gene ID" value="GPLIN_001024300"/>
</dbReference>
<dbReference type="InterPro" id="IPR030468">
    <property type="entry name" value="Uba3_N"/>
</dbReference>
<keyword evidence="4 11" id="KW-0436">Ligase</keyword>
<protein>
    <recommendedName>
        <fullName evidence="3 11">NEDD8-activating enzyme E1 catalytic subunit</fullName>
        <ecNumber evidence="8 11">6.2.1.64</ecNumber>
    </recommendedName>
</protein>
<dbReference type="SMART" id="SM01181">
    <property type="entry name" value="E2_bind"/>
    <property type="match status" value="1"/>
</dbReference>
<dbReference type="GO" id="GO:0005524">
    <property type="term" value="F:ATP binding"/>
    <property type="evidence" value="ECO:0007669"/>
    <property type="project" value="UniProtKB-UniRule"/>
</dbReference>
<dbReference type="InterPro" id="IPR000594">
    <property type="entry name" value="ThiF_NAD_FAD-bd"/>
</dbReference>
<dbReference type="InterPro" id="IPR045886">
    <property type="entry name" value="ThiF/MoeB/HesA"/>
</dbReference>
<dbReference type="SUPFAM" id="SSF69572">
    <property type="entry name" value="Activating enzymes of the ubiquitin-like proteins"/>
    <property type="match status" value="1"/>
</dbReference>
<name>A0A183CBJ2_GLOPA</name>
<evidence type="ECO:0000313" key="14">
    <source>
        <dbReference type="WBParaSite" id="GPLIN_001024300"/>
    </source>
</evidence>
<organism evidence="13 14">
    <name type="scientific">Globodera pallida</name>
    <name type="common">Potato cyst nematode worm</name>
    <name type="synonym">Heterodera pallida</name>
    <dbReference type="NCBI Taxonomy" id="36090"/>
    <lineage>
        <taxon>Eukaryota</taxon>
        <taxon>Metazoa</taxon>
        <taxon>Ecdysozoa</taxon>
        <taxon>Nematoda</taxon>
        <taxon>Chromadorea</taxon>
        <taxon>Rhabditida</taxon>
        <taxon>Tylenchina</taxon>
        <taxon>Tylenchomorpha</taxon>
        <taxon>Tylenchoidea</taxon>
        <taxon>Heteroderidae</taxon>
        <taxon>Heteroderinae</taxon>
        <taxon>Globodera</taxon>
    </lineage>
</organism>